<feature type="region of interest" description="Disordered" evidence="1">
    <location>
        <begin position="130"/>
        <end position="170"/>
    </location>
</feature>
<accession>A0A9W9GJ83</accession>
<reference evidence="3" key="2">
    <citation type="journal article" date="2023" name="IMA Fungus">
        <title>Comparative genomic study of the Penicillium genus elucidates a diverse pangenome and 15 lateral gene transfer events.</title>
        <authorList>
            <person name="Petersen C."/>
            <person name="Sorensen T."/>
            <person name="Nielsen M.R."/>
            <person name="Sondergaard T.E."/>
            <person name="Sorensen J.L."/>
            <person name="Fitzpatrick D.A."/>
            <person name="Frisvad J.C."/>
            <person name="Nielsen K.L."/>
        </authorList>
    </citation>
    <scope>NUCLEOTIDE SEQUENCE</scope>
    <source>
        <strain evidence="3">IBT 22155</strain>
    </source>
</reference>
<feature type="compositionally biased region" description="Basic and acidic residues" evidence="1">
    <location>
        <begin position="63"/>
        <end position="76"/>
    </location>
</feature>
<keyword evidence="4" id="KW-1185">Reference proteome</keyword>
<feature type="compositionally biased region" description="Polar residues" evidence="1">
    <location>
        <begin position="131"/>
        <end position="166"/>
    </location>
</feature>
<organism evidence="3 4">
    <name type="scientific">Penicillium bovifimosum</name>
    <dbReference type="NCBI Taxonomy" id="126998"/>
    <lineage>
        <taxon>Eukaryota</taxon>
        <taxon>Fungi</taxon>
        <taxon>Dikarya</taxon>
        <taxon>Ascomycota</taxon>
        <taxon>Pezizomycotina</taxon>
        <taxon>Eurotiomycetes</taxon>
        <taxon>Eurotiomycetidae</taxon>
        <taxon>Eurotiales</taxon>
        <taxon>Aspergillaceae</taxon>
        <taxon>Penicillium</taxon>
    </lineage>
</organism>
<comment type="caution">
    <text evidence="3">The sequence shown here is derived from an EMBL/GenBank/DDBJ whole genome shotgun (WGS) entry which is preliminary data.</text>
</comment>
<evidence type="ECO:0000256" key="1">
    <source>
        <dbReference type="SAM" id="MobiDB-lite"/>
    </source>
</evidence>
<proteinExistence type="predicted"/>
<gene>
    <name evidence="3" type="ORF">N7515_009187</name>
</gene>
<feature type="compositionally biased region" description="Polar residues" evidence="1">
    <location>
        <begin position="1"/>
        <end position="13"/>
    </location>
</feature>
<feature type="compositionally biased region" description="Polar residues" evidence="1">
    <location>
        <begin position="299"/>
        <end position="324"/>
    </location>
</feature>
<dbReference type="OrthoDB" id="5315052at2759"/>
<feature type="region of interest" description="Disordered" evidence="1">
    <location>
        <begin position="1"/>
        <end position="91"/>
    </location>
</feature>
<evidence type="ECO:0000259" key="2">
    <source>
        <dbReference type="PROSITE" id="PS00028"/>
    </source>
</evidence>
<dbReference type="SMART" id="SM00355">
    <property type="entry name" value="ZnF_C2H2"/>
    <property type="match status" value="4"/>
</dbReference>
<dbReference type="Pfam" id="PF26082">
    <property type="entry name" value="zf-C2H2_AcuF"/>
    <property type="match status" value="1"/>
</dbReference>
<dbReference type="AlphaFoldDB" id="A0A9W9GJ83"/>
<reference evidence="3" key="1">
    <citation type="submission" date="2022-11" db="EMBL/GenBank/DDBJ databases">
        <authorList>
            <person name="Petersen C."/>
        </authorList>
    </citation>
    <scope>NUCLEOTIDE SEQUENCE</scope>
    <source>
        <strain evidence="3">IBT 22155</strain>
    </source>
</reference>
<feature type="region of interest" description="Disordered" evidence="1">
    <location>
        <begin position="900"/>
        <end position="924"/>
    </location>
</feature>
<dbReference type="EMBL" id="JAPQKL010000007">
    <property type="protein sequence ID" value="KAJ5121226.1"/>
    <property type="molecule type" value="Genomic_DNA"/>
</dbReference>
<evidence type="ECO:0000313" key="4">
    <source>
        <dbReference type="Proteomes" id="UP001149079"/>
    </source>
</evidence>
<dbReference type="InterPro" id="IPR013087">
    <property type="entry name" value="Znf_C2H2_type"/>
</dbReference>
<feature type="compositionally biased region" description="Low complexity" evidence="1">
    <location>
        <begin position="49"/>
        <end position="62"/>
    </location>
</feature>
<dbReference type="Proteomes" id="UP001149079">
    <property type="component" value="Unassembled WGS sequence"/>
</dbReference>
<name>A0A9W9GJ83_9EURO</name>
<dbReference type="InterPro" id="IPR058925">
    <property type="entry name" value="zf-C2H2_AcuF"/>
</dbReference>
<evidence type="ECO:0000313" key="3">
    <source>
        <dbReference type="EMBL" id="KAJ5121226.1"/>
    </source>
</evidence>
<dbReference type="GeneID" id="81409101"/>
<dbReference type="PROSITE" id="PS00028">
    <property type="entry name" value="ZINC_FINGER_C2H2_1"/>
    <property type="match status" value="1"/>
</dbReference>
<sequence length="1171" mass="128182">MSRASPPSVQGQSPADALQDYAPDPYLSTTSDPEELMFQASAILLTPRGSPGHSHSGPSSSPEESRTDSTQKHYLDPRAGGYADLSTCASPHSDTSIFVEPKDIELPRTSGSWQNENLYANEEHNVPVGSAWSTPSNAFQWSSSEHNPKSSSTSTGLAPHGNTSAMQHPIPLSYQSGLGVFNAGSELSQLNALADQEPTTNLASDVTRGRSPVVKITTFSRGDSPAERSISPGGRLGQSYAHLSADQEESRSEHDDRHSISSAPVKRSANGGWIPNSVTQLAGIDPQSRGNEYVPSPNDVHSQQVRNEKNQVISHWTESVSAANSDAGDLSPSPPRQRPRHVSRRLRARSTGDHPLEQEDYFNLQSSATDGTFPGPGVLIHESSEDMSESEASVGTYSDETSAEVDEPGRYDRSTPDIYTSLSPTKTDENIRLYPWHDPPRDPTPRSHAMQPYSSTQAMIAFEKRVRDLETASLAATIDNNSIINVGSSLANFSLSEQPKKRGSLFKRLQASSILKRQASDLSMGPSVHSNTYPGLPQDDIENAPAKQSYSPRSMFNRRHSRSPSLSNALLSMTSQMAAVGGSQPVRAVSPAPSPNPERSSLNIQFKGRGRSRSELPRPSSPGLINLMTAHGGPPVPKLTSPRLSPDTDQTARTTPLGPGVGGPEDESDGDVGDVKGVVMEFPAIQSLPVPTLEGFKSQIMQLNPRLEPALIHRLAHEQDRRYKMLVALQQKHTIETTSRTCKSGSFCPAQGGQPTLLHDPKAPAEPESGQIQFRVTNFGHGHEQQRRYRGRGTFPPGVPLPPVSRLPARFECPICFQVKTFQKPSDWSKHVQEDVQPFTCTFPHCNEPKSFKRKADWVRHENEKHRHLEWWTCAFPECNHTCYRRDNFVQHLVREHKMPEPKPKKTKCPNPADVEAVPNSRREQDVERLWKMVEECKHNTTQAPQEEPCRFCGNVCRDWGKLSVHLGKHLEQLALPVLRLAKPSTAPAPVASTSHMQPARGSTSATYPSAAMYHPGHQAHETSSASHLQPQYAIRNTSTPVNPAFSINNVPLADYSTISDGEFSMEPDSITDSPAPDHFPAYAPTGQFGQNTLLSAEAQAYPLHQNSVSYPPPYNAVPRTNISEIAMPQNSYPLAQFLPQSSLCPAEGTYPAYQVMESSVPYTSSAYSSG</sequence>
<feature type="domain" description="C2H2-type" evidence="2">
    <location>
        <begin position="874"/>
        <end position="897"/>
    </location>
</feature>
<feature type="region of interest" description="Disordered" evidence="1">
    <location>
        <begin position="578"/>
        <end position="674"/>
    </location>
</feature>
<feature type="region of interest" description="Disordered" evidence="1">
    <location>
        <begin position="215"/>
        <end position="424"/>
    </location>
</feature>
<dbReference type="PANTHER" id="PTHR35391">
    <property type="entry name" value="C2H2-TYPE DOMAIN-CONTAINING PROTEIN-RELATED"/>
    <property type="match status" value="1"/>
</dbReference>
<feature type="compositionally biased region" description="Basic residues" evidence="1">
    <location>
        <begin position="337"/>
        <end position="348"/>
    </location>
</feature>
<protein>
    <recommendedName>
        <fullName evidence="2">C2H2-type domain-containing protein</fullName>
    </recommendedName>
</protein>
<feature type="region of interest" description="Disordered" evidence="1">
    <location>
        <begin position="522"/>
        <end position="564"/>
    </location>
</feature>
<dbReference type="PANTHER" id="PTHR35391:SF3">
    <property type="entry name" value="FINGER DOMAIN PROTEIN, PUTATIVE (AFU_ORTHOLOGUE AFUA_8G04300)-RELATED"/>
    <property type="match status" value="1"/>
</dbReference>
<feature type="compositionally biased region" description="Basic and acidic residues" evidence="1">
    <location>
        <begin position="248"/>
        <end position="259"/>
    </location>
</feature>
<dbReference type="RefSeq" id="XP_056517730.1">
    <property type="nucleotide sequence ID" value="XM_056669931.1"/>
</dbReference>